<dbReference type="EMBL" id="WOCE01000009">
    <property type="protein sequence ID" value="KAE9607936.1"/>
    <property type="molecule type" value="Genomic_DNA"/>
</dbReference>
<organism evidence="2 3">
    <name type="scientific">Lupinus albus</name>
    <name type="common">White lupine</name>
    <name type="synonym">Lupinus termis</name>
    <dbReference type="NCBI Taxonomy" id="3870"/>
    <lineage>
        <taxon>Eukaryota</taxon>
        <taxon>Viridiplantae</taxon>
        <taxon>Streptophyta</taxon>
        <taxon>Embryophyta</taxon>
        <taxon>Tracheophyta</taxon>
        <taxon>Spermatophyta</taxon>
        <taxon>Magnoliopsida</taxon>
        <taxon>eudicotyledons</taxon>
        <taxon>Gunneridae</taxon>
        <taxon>Pentapetalae</taxon>
        <taxon>rosids</taxon>
        <taxon>fabids</taxon>
        <taxon>Fabales</taxon>
        <taxon>Fabaceae</taxon>
        <taxon>Papilionoideae</taxon>
        <taxon>50 kb inversion clade</taxon>
        <taxon>genistoids sensu lato</taxon>
        <taxon>core genistoids</taxon>
        <taxon>Genisteae</taxon>
        <taxon>Lupinus</taxon>
    </lineage>
</organism>
<keyword evidence="3" id="KW-1185">Reference proteome</keyword>
<keyword evidence="1" id="KW-1133">Transmembrane helix</keyword>
<gene>
    <name evidence="2" type="ORF">Lalb_Chr09g0335451</name>
</gene>
<evidence type="ECO:0000313" key="3">
    <source>
        <dbReference type="Proteomes" id="UP000447434"/>
    </source>
</evidence>
<accession>A0A6A4Q331</accession>
<dbReference type="Gene3D" id="1.20.120.1200">
    <property type="entry name" value="NADH-ubiquinone/plastoquinone oxidoreductase chain 6, subunit NuoJ"/>
    <property type="match status" value="1"/>
</dbReference>
<dbReference type="PANTHER" id="PTHR48479:SF1">
    <property type="entry name" value="NAD(P)H-QUINONE OXIDOREDUCTASE SUBUNIT 6, CHLOROPLASTIC"/>
    <property type="match status" value="1"/>
</dbReference>
<evidence type="ECO:0000256" key="1">
    <source>
        <dbReference type="SAM" id="Phobius"/>
    </source>
</evidence>
<dbReference type="AlphaFoldDB" id="A0A6A4Q331"/>
<comment type="caution">
    <text evidence="2">The sequence shown here is derived from an EMBL/GenBank/DDBJ whole genome shotgun (WGS) entry which is preliminary data.</text>
</comment>
<protein>
    <submittedName>
        <fullName evidence="2">NAD(P)H-quinone oxidoreductase subunit 6</fullName>
    </submittedName>
</protein>
<dbReference type="OrthoDB" id="1893972at2759"/>
<feature type="transmembrane region" description="Helical" evidence="1">
    <location>
        <begin position="33"/>
        <end position="52"/>
    </location>
</feature>
<name>A0A6A4Q331_LUPAL</name>
<dbReference type="Proteomes" id="UP000447434">
    <property type="component" value="Chromosome 9"/>
</dbReference>
<sequence>MDLPEPLHDFLLVFLGSGLILGSLGVVLLNNPIFSAFSLGMVLVCISLFYILSNSHFVYVTRVLI</sequence>
<dbReference type="InterPro" id="IPR050290">
    <property type="entry name" value="NAD(P)H-Q_Oxidoreduct_6"/>
</dbReference>
<reference evidence="3" key="1">
    <citation type="journal article" date="2020" name="Nat. Commun.">
        <title>Genome sequence of the cluster root forming white lupin.</title>
        <authorList>
            <person name="Hufnagel B."/>
            <person name="Marques A."/>
            <person name="Soriano A."/>
            <person name="Marques L."/>
            <person name="Divol F."/>
            <person name="Doumas P."/>
            <person name="Sallet E."/>
            <person name="Mancinotti D."/>
            <person name="Carrere S."/>
            <person name="Marande W."/>
            <person name="Arribat S."/>
            <person name="Keller J."/>
            <person name="Huneau C."/>
            <person name="Blein T."/>
            <person name="Aime D."/>
            <person name="Laguerre M."/>
            <person name="Taylor J."/>
            <person name="Schubert V."/>
            <person name="Nelson M."/>
            <person name="Geu-Flores F."/>
            <person name="Crespi M."/>
            <person name="Gallardo-Guerrero K."/>
            <person name="Delaux P.-M."/>
            <person name="Salse J."/>
            <person name="Berges H."/>
            <person name="Guyot R."/>
            <person name="Gouzy J."/>
            <person name="Peret B."/>
        </authorList>
    </citation>
    <scope>NUCLEOTIDE SEQUENCE [LARGE SCALE GENOMIC DNA]</scope>
    <source>
        <strain evidence="3">cv. Amiga</strain>
    </source>
</reference>
<dbReference type="PANTHER" id="PTHR48479">
    <property type="entry name" value="NAD(P)H-QUINONE OXIDOREDUCTASE SUBUNIT 6, CHLOROPLASTIC"/>
    <property type="match status" value="1"/>
</dbReference>
<keyword evidence="1" id="KW-0472">Membrane</keyword>
<keyword evidence="1" id="KW-0812">Transmembrane</keyword>
<evidence type="ECO:0000313" key="2">
    <source>
        <dbReference type="EMBL" id="KAE9607936.1"/>
    </source>
</evidence>
<feature type="transmembrane region" description="Helical" evidence="1">
    <location>
        <begin position="7"/>
        <end position="27"/>
    </location>
</feature>
<proteinExistence type="predicted"/>
<dbReference type="InterPro" id="IPR042106">
    <property type="entry name" value="Nuo/plastoQ_OxRdtase_6_NuoJ"/>
</dbReference>